<feature type="compositionally biased region" description="Polar residues" evidence="1">
    <location>
        <begin position="466"/>
        <end position="475"/>
    </location>
</feature>
<organism evidence="3 4">
    <name type="scientific">Necator americanus</name>
    <name type="common">Human hookworm</name>
    <dbReference type="NCBI Taxonomy" id="51031"/>
    <lineage>
        <taxon>Eukaryota</taxon>
        <taxon>Metazoa</taxon>
        <taxon>Ecdysozoa</taxon>
        <taxon>Nematoda</taxon>
        <taxon>Chromadorea</taxon>
        <taxon>Rhabditida</taxon>
        <taxon>Rhabditina</taxon>
        <taxon>Rhabditomorpha</taxon>
        <taxon>Strongyloidea</taxon>
        <taxon>Ancylostomatidae</taxon>
        <taxon>Bunostominae</taxon>
        <taxon>Necator</taxon>
    </lineage>
</organism>
<sequence>MILIFPGFDEGDNAESCFVFPIYTSNIHFIQANDWNVMSDGVCEISIDLPHWVPAAIAFGLAIIIAIAVCIAYVAREMERHKTFYGREDKLSSREEHADAKKKEEMDAYALGRCSHEVLVIKSPPQATPGAVPGTAPSGVKVMLRKKKVITKTPSRPLPISIPTSLEPESPNILSFTVVYDKTGRAFELIDLIRKEPPVVGSRSKRVDWLLHEIKCRLETMTDHHYIVYGCMDQIWIVKGLENLQENVEGTSLEMRLNVDALDLKILAYKIQAISAEQAMLLSRRGRTSELLRPEPTQVTPSRWVVPRGAEATPRVATVPQSRKRSAEGIEQDRRSKEMLLHAAKTLRQAIHSSPTEPAPGSSFSSHNPTLGATDKKSLTRRSQNGLQKRPKSNKAGSSMSGTGMSHPKSREKAYMQRAIVDLTPTKIASKDSPNHPMSSGHKRSPMTGVERSHGVEQEEGKLSEAITQTTLRKTLTSKEKRPNEGTNATIKI</sequence>
<evidence type="ECO:0000256" key="2">
    <source>
        <dbReference type="SAM" id="Phobius"/>
    </source>
</evidence>
<proteinExistence type="predicted"/>
<accession>A0ABR1C273</accession>
<evidence type="ECO:0000313" key="3">
    <source>
        <dbReference type="EMBL" id="KAK6732652.1"/>
    </source>
</evidence>
<feature type="transmembrane region" description="Helical" evidence="2">
    <location>
        <begin position="52"/>
        <end position="75"/>
    </location>
</feature>
<keyword evidence="2" id="KW-0472">Membrane</keyword>
<keyword evidence="2" id="KW-0812">Transmembrane</keyword>
<feature type="compositionally biased region" description="Basic and acidic residues" evidence="1">
    <location>
        <begin position="325"/>
        <end position="335"/>
    </location>
</feature>
<evidence type="ECO:0000313" key="4">
    <source>
        <dbReference type="Proteomes" id="UP001303046"/>
    </source>
</evidence>
<dbReference type="Proteomes" id="UP001303046">
    <property type="component" value="Unassembled WGS sequence"/>
</dbReference>
<gene>
    <name evidence="3" type="primary">Necator_chrII.g4593</name>
    <name evidence="3" type="ORF">RB195_016801</name>
</gene>
<feature type="region of interest" description="Disordered" evidence="1">
    <location>
        <begin position="352"/>
        <end position="412"/>
    </location>
</feature>
<feature type="region of interest" description="Disordered" evidence="1">
    <location>
        <begin position="307"/>
        <end position="335"/>
    </location>
</feature>
<feature type="compositionally biased region" description="Polar residues" evidence="1">
    <location>
        <begin position="395"/>
        <end position="404"/>
    </location>
</feature>
<keyword evidence="2" id="KW-1133">Transmembrane helix</keyword>
<evidence type="ECO:0000256" key="1">
    <source>
        <dbReference type="SAM" id="MobiDB-lite"/>
    </source>
</evidence>
<protein>
    <submittedName>
        <fullName evidence="3">Uncharacterized protein</fullName>
    </submittedName>
</protein>
<keyword evidence="4" id="KW-1185">Reference proteome</keyword>
<feature type="region of interest" description="Disordered" evidence="1">
    <location>
        <begin position="428"/>
        <end position="493"/>
    </location>
</feature>
<feature type="compositionally biased region" description="Basic and acidic residues" evidence="1">
    <location>
        <begin position="451"/>
        <end position="463"/>
    </location>
</feature>
<name>A0ABR1C273_NECAM</name>
<comment type="caution">
    <text evidence="3">The sequence shown here is derived from an EMBL/GenBank/DDBJ whole genome shotgun (WGS) entry which is preliminary data.</text>
</comment>
<reference evidence="3 4" key="1">
    <citation type="submission" date="2023-08" db="EMBL/GenBank/DDBJ databases">
        <title>A Necator americanus chromosomal reference genome.</title>
        <authorList>
            <person name="Ilik V."/>
            <person name="Petrzelkova K.J."/>
            <person name="Pardy F."/>
            <person name="Fuh T."/>
            <person name="Niatou-Singa F.S."/>
            <person name="Gouil Q."/>
            <person name="Baker L."/>
            <person name="Ritchie M.E."/>
            <person name="Jex A.R."/>
            <person name="Gazzola D."/>
            <person name="Li H."/>
            <person name="Toshio Fujiwara R."/>
            <person name="Zhan B."/>
            <person name="Aroian R.V."/>
            <person name="Pafco B."/>
            <person name="Schwarz E.M."/>
        </authorList>
    </citation>
    <scope>NUCLEOTIDE SEQUENCE [LARGE SCALE GENOMIC DNA]</scope>
    <source>
        <strain evidence="3 4">Aroian</strain>
        <tissue evidence="3">Whole animal</tissue>
    </source>
</reference>
<feature type="compositionally biased region" description="Polar residues" evidence="1">
    <location>
        <begin position="352"/>
        <end position="371"/>
    </location>
</feature>
<dbReference type="EMBL" id="JAVFWL010000002">
    <property type="protein sequence ID" value="KAK6732652.1"/>
    <property type="molecule type" value="Genomic_DNA"/>
</dbReference>